<evidence type="ECO:0000259" key="2">
    <source>
        <dbReference type="Pfam" id="PF01757"/>
    </source>
</evidence>
<keyword evidence="1" id="KW-0812">Transmembrane</keyword>
<feature type="transmembrane region" description="Helical" evidence="1">
    <location>
        <begin position="343"/>
        <end position="361"/>
    </location>
</feature>
<feature type="transmembrane region" description="Helical" evidence="1">
    <location>
        <begin position="229"/>
        <end position="253"/>
    </location>
</feature>
<evidence type="ECO:0000313" key="3">
    <source>
        <dbReference type="EMBL" id="GMI44502.1"/>
    </source>
</evidence>
<comment type="caution">
    <text evidence="3">The sequence shown here is derived from an EMBL/GenBank/DDBJ whole genome shotgun (WGS) entry which is preliminary data.</text>
</comment>
<dbReference type="PANTHER" id="PTHR36927">
    <property type="entry name" value="BLR4337 PROTEIN"/>
    <property type="match status" value="1"/>
</dbReference>
<feature type="transmembrane region" description="Helical" evidence="1">
    <location>
        <begin position="13"/>
        <end position="35"/>
    </location>
</feature>
<gene>
    <name evidence="3" type="ORF">TrCOL_g7810</name>
</gene>
<dbReference type="EMBL" id="BRYA01001484">
    <property type="protein sequence ID" value="GMI44502.1"/>
    <property type="molecule type" value="Genomic_DNA"/>
</dbReference>
<sequence length="497" mass="55861">MALLSKSWAWKRYLGLLVVLVAFQYATNIIGLGGLPPLAQIAQIWMVYNVIKYMCPCCCCKAEEFSPDIESTLSPLSPNGLKEDIISTPQPKRERLYYLDNLKVFLTFMVIIHHVVCMFSGGGWIWNFNHYDGDEDDDYVNYTKTMGSWILTLNQMYFMCMFFFISGYFTPASFRKKGAQAFLADKFKRLGIPFVAVSWVYFPICILSGIYMIDSVGSEEQSGNKITDLWYYGCIPNPGPLWFVGWLCIFSYLYTNVDHSEPTVMSCPSPLKLLGWSIPLSFLNFLLMLTGLGPFIYMPIAQGSLPFDILFFYGGCIAYNNKWLDRGTPGGFVEIMENKWTKISTYGTLITLAVGALPFMLSSASSNSTVSFLAQFGLCTVGIALIFYVELDFFRLYFNFTGPVSKLLAKAAYTAYIIHPMFVNLASYIFLKTYKSSTGDEGVVFIAHNTTSTSEFTADNAQGWLMGGMVTASVFAIVTTFVTAHFVRQLPGCREIL</sequence>
<organism evidence="3 4">
    <name type="scientific">Triparma columacea</name>
    <dbReference type="NCBI Taxonomy" id="722753"/>
    <lineage>
        <taxon>Eukaryota</taxon>
        <taxon>Sar</taxon>
        <taxon>Stramenopiles</taxon>
        <taxon>Ochrophyta</taxon>
        <taxon>Bolidophyceae</taxon>
        <taxon>Parmales</taxon>
        <taxon>Triparmaceae</taxon>
        <taxon>Triparma</taxon>
    </lineage>
</organism>
<feature type="transmembrane region" description="Helical" evidence="1">
    <location>
        <begin position="273"/>
        <end position="297"/>
    </location>
</feature>
<feature type="transmembrane region" description="Helical" evidence="1">
    <location>
        <begin position="190"/>
        <end position="213"/>
    </location>
</feature>
<feature type="transmembrane region" description="Helical" evidence="1">
    <location>
        <begin position="464"/>
        <end position="487"/>
    </location>
</feature>
<dbReference type="InterPro" id="IPR050623">
    <property type="entry name" value="Glucan_succinyl_AcylTrfase"/>
</dbReference>
<protein>
    <recommendedName>
        <fullName evidence="2">Acyltransferase 3 domain-containing protein</fullName>
    </recommendedName>
</protein>
<feature type="transmembrane region" description="Helical" evidence="1">
    <location>
        <begin position="411"/>
        <end position="431"/>
    </location>
</feature>
<keyword evidence="1" id="KW-0472">Membrane</keyword>
<dbReference type="OrthoDB" id="189994at2759"/>
<dbReference type="Proteomes" id="UP001165065">
    <property type="component" value="Unassembled WGS sequence"/>
</dbReference>
<dbReference type="Pfam" id="PF01757">
    <property type="entry name" value="Acyl_transf_3"/>
    <property type="match status" value="1"/>
</dbReference>
<dbReference type="InterPro" id="IPR002656">
    <property type="entry name" value="Acyl_transf_3_dom"/>
</dbReference>
<evidence type="ECO:0000313" key="4">
    <source>
        <dbReference type="Proteomes" id="UP001165065"/>
    </source>
</evidence>
<evidence type="ECO:0000256" key="1">
    <source>
        <dbReference type="SAM" id="Phobius"/>
    </source>
</evidence>
<keyword evidence="1" id="KW-1133">Transmembrane helix</keyword>
<dbReference type="AlphaFoldDB" id="A0A9W7LCD3"/>
<feature type="transmembrane region" description="Helical" evidence="1">
    <location>
        <begin position="102"/>
        <end position="126"/>
    </location>
</feature>
<feature type="transmembrane region" description="Helical" evidence="1">
    <location>
        <begin position="146"/>
        <end position="169"/>
    </location>
</feature>
<feature type="domain" description="Acyltransferase 3" evidence="2">
    <location>
        <begin position="97"/>
        <end position="433"/>
    </location>
</feature>
<keyword evidence="4" id="KW-1185">Reference proteome</keyword>
<feature type="transmembrane region" description="Helical" evidence="1">
    <location>
        <begin position="303"/>
        <end position="322"/>
    </location>
</feature>
<proteinExistence type="predicted"/>
<accession>A0A9W7LCD3</accession>
<feature type="transmembrane region" description="Helical" evidence="1">
    <location>
        <begin position="373"/>
        <end position="391"/>
    </location>
</feature>
<reference evidence="4" key="1">
    <citation type="journal article" date="2023" name="Commun. Biol.">
        <title>Genome analysis of Parmales, the sister group of diatoms, reveals the evolutionary specialization of diatoms from phago-mixotrophs to photoautotrophs.</title>
        <authorList>
            <person name="Ban H."/>
            <person name="Sato S."/>
            <person name="Yoshikawa S."/>
            <person name="Yamada K."/>
            <person name="Nakamura Y."/>
            <person name="Ichinomiya M."/>
            <person name="Sato N."/>
            <person name="Blanc-Mathieu R."/>
            <person name="Endo H."/>
            <person name="Kuwata A."/>
            <person name="Ogata H."/>
        </authorList>
    </citation>
    <scope>NUCLEOTIDE SEQUENCE [LARGE SCALE GENOMIC DNA]</scope>
</reference>
<dbReference type="GO" id="GO:0016747">
    <property type="term" value="F:acyltransferase activity, transferring groups other than amino-acyl groups"/>
    <property type="evidence" value="ECO:0007669"/>
    <property type="project" value="InterPro"/>
</dbReference>
<name>A0A9W7LCD3_9STRA</name>